<dbReference type="InterPro" id="IPR011004">
    <property type="entry name" value="Trimer_LpxA-like_sf"/>
</dbReference>
<dbReference type="AlphaFoldDB" id="K6V3X1"/>
<protein>
    <recommendedName>
        <fullName evidence="6">Acetyltransferase</fullName>
    </recommendedName>
</protein>
<dbReference type="GO" id="GO:0008374">
    <property type="term" value="F:O-acyltransferase activity"/>
    <property type="evidence" value="ECO:0007669"/>
    <property type="project" value="TreeGrafter"/>
</dbReference>
<evidence type="ECO:0000313" key="4">
    <source>
        <dbReference type="EMBL" id="GAB76823.1"/>
    </source>
</evidence>
<sequence>MTTTDRATRTPSTDDGREGTTAADEKKSEALRTRVLRLVRTEWKFMSYNALLNSVLGSTLVPRPVRLLGYRLMGLDVKAVDIYPGLKLYIRDGSYLSIGRNTTINHDVMIEATGKVTIEEDVMIGHQVVIITSHHPRLEDGRISRGMEGRPVTLSKDCYIGARALICPGVTIGPKVLIGAGAVVTKDCLEPGATYVGIPARKLG</sequence>
<accession>K6V3X1</accession>
<keyword evidence="2" id="KW-0808">Transferase</keyword>
<reference evidence="4 5" key="1">
    <citation type="submission" date="2012-08" db="EMBL/GenBank/DDBJ databases">
        <title>Whole genome shotgun sequence of Austwickia chelonae NBRC 105200.</title>
        <authorList>
            <person name="Yoshida I."/>
            <person name="Hosoyama A."/>
            <person name="Tsuchikane K."/>
            <person name="Katsumata H."/>
            <person name="Ando Y."/>
            <person name="Ohji S."/>
            <person name="Hamada M."/>
            <person name="Tamura T."/>
            <person name="Yamazoe A."/>
            <person name="Yamazaki S."/>
            <person name="Fujita N."/>
        </authorList>
    </citation>
    <scope>NUCLEOTIDE SEQUENCE [LARGE SCALE GENOMIC DNA]</scope>
    <source>
        <strain evidence="4 5">NBRC 105200</strain>
    </source>
</reference>
<evidence type="ECO:0000256" key="2">
    <source>
        <dbReference type="ARBA" id="ARBA00022679"/>
    </source>
</evidence>
<dbReference type="eggNOG" id="COG0110">
    <property type="taxonomic scope" value="Bacteria"/>
</dbReference>
<dbReference type="PANTHER" id="PTHR23416:SF23">
    <property type="entry name" value="ACETYLTRANSFERASE C18B11.09C-RELATED"/>
    <property type="match status" value="1"/>
</dbReference>
<gene>
    <name evidence="4" type="ORF">AUCHE_03_00400</name>
</gene>
<dbReference type="SUPFAM" id="SSF51161">
    <property type="entry name" value="Trimeric LpxA-like enzymes"/>
    <property type="match status" value="1"/>
</dbReference>
<evidence type="ECO:0000256" key="3">
    <source>
        <dbReference type="SAM" id="MobiDB-lite"/>
    </source>
</evidence>
<evidence type="ECO:0008006" key="6">
    <source>
        <dbReference type="Google" id="ProtNLM"/>
    </source>
</evidence>
<organism evidence="4 5">
    <name type="scientific">Austwickia chelonae NBRC 105200</name>
    <dbReference type="NCBI Taxonomy" id="1184607"/>
    <lineage>
        <taxon>Bacteria</taxon>
        <taxon>Bacillati</taxon>
        <taxon>Actinomycetota</taxon>
        <taxon>Actinomycetes</taxon>
        <taxon>Micrococcales</taxon>
        <taxon>Dermatophilaceae</taxon>
        <taxon>Austwickia</taxon>
    </lineage>
</organism>
<comment type="caution">
    <text evidence="4">The sequence shown here is derived from an EMBL/GenBank/DDBJ whole genome shotgun (WGS) entry which is preliminary data.</text>
</comment>
<dbReference type="Gene3D" id="2.160.10.10">
    <property type="entry name" value="Hexapeptide repeat proteins"/>
    <property type="match status" value="1"/>
</dbReference>
<dbReference type="InterPro" id="IPR051159">
    <property type="entry name" value="Hexapeptide_acetyltransf"/>
</dbReference>
<evidence type="ECO:0000256" key="1">
    <source>
        <dbReference type="ARBA" id="ARBA00007274"/>
    </source>
</evidence>
<name>K6V3X1_9MICO</name>
<dbReference type="Pfam" id="PF00132">
    <property type="entry name" value="Hexapep"/>
    <property type="match status" value="1"/>
</dbReference>
<dbReference type="EMBL" id="BAGZ01000003">
    <property type="protein sequence ID" value="GAB76823.1"/>
    <property type="molecule type" value="Genomic_DNA"/>
</dbReference>
<dbReference type="Proteomes" id="UP000008495">
    <property type="component" value="Unassembled WGS sequence"/>
</dbReference>
<comment type="similarity">
    <text evidence="1">Belongs to the transferase hexapeptide repeat family.</text>
</comment>
<feature type="region of interest" description="Disordered" evidence="3">
    <location>
        <begin position="1"/>
        <end position="26"/>
    </location>
</feature>
<dbReference type="PANTHER" id="PTHR23416">
    <property type="entry name" value="SIALIC ACID SYNTHASE-RELATED"/>
    <property type="match status" value="1"/>
</dbReference>
<evidence type="ECO:0000313" key="5">
    <source>
        <dbReference type="Proteomes" id="UP000008495"/>
    </source>
</evidence>
<proteinExistence type="inferred from homology"/>
<dbReference type="CDD" id="cd04647">
    <property type="entry name" value="LbH_MAT_like"/>
    <property type="match status" value="1"/>
</dbReference>
<dbReference type="STRING" id="100225.SAMN05421595_1958"/>
<keyword evidence="5" id="KW-1185">Reference proteome</keyword>
<dbReference type="InterPro" id="IPR001451">
    <property type="entry name" value="Hexapep"/>
</dbReference>